<dbReference type="Pfam" id="PF01345">
    <property type="entry name" value="DUF11"/>
    <property type="match status" value="1"/>
</dbReference>
<feature type="domain" description="DUF11" evidence="4">
    <location>
        <begin position="295"/>
        <end position="410"/>
    </location>
</feature>
<dbReference type="EMBL" id="BAABGN010000001">
    <property type="protein sequence ID" value="GAA4416092.1"/>
    <property type="molecule type" value="Genomic_DNA"/>
</dbReference>
<dbReference type="PANTHER" id="PTHR34819">
    <property type="entry name" value="LARGE CYSTEINE-RICH PERIPLASMIC PROTEIN OMCB"/>
    <property type="match status" value="1"/>
</dbReference>
<feature type="domain" description="DUF7927" evidence="6">
    <location>
        <begin position="544"/>
        <end position="682"/>
    </location>
</feature>
<dbReference type="Proteomes" id="UP001500622">
    <property type="component" value="Unassembled WGS sequence"/>
</dbReference>
<evidence type="ECO:0000259" key="5">
    <source>
        <dbReference type="Pfam" id="PF21959"/>
    </source>
</evidence>
<accession>A0ABP8KVB8</accession>
<name>A0ABP8KVB8_9MICO</name>
<dbReference type="Pfam" id="PF21959">
    <property type="entry name" value="DUF6923"/>
    <property type="match status" value="1"/>
</dbReference>
<feature type="domain" description="DUF7927" evidence="6">
    <location>
        <begin position="819"/>
        <end position="949"/>
    </location>
</feature>
<keyword evidence="2" id="KW-1133">Transmembrane helix</keyword>
<feature type="region of interest" description="Disordered" evidence="1">
    <location>
        <begin position="392"/>
        <end position="415"/>
    </location>
</feature>
<feature type="domain" description="DUF7927" evidence="6">
    <location>
        <begin position="415"/>
        <end position="533"/>
    </location>
</feature>
<feature type="compositionally biased region" description="Polar residues" evidence="1">
    <location>
        <begin position="280"/>
        <end position="290"/>
    </location>
</feature>
<reference evidence="8" key="1">
    <citation type="journal article" date="2019" name="Int. J. Syst. Evol. Microbiol.">
        <title>The Global Catalogue of Microorganisms (GCM) 10K type strain sequencing project: providing services to taxonomists for standard genome sequencing and annotation.</title>
        <authorList>
            <consortium name="The Broad Institute Genomics Platform"/>
            <consortium name="The Broad Institute Genome Sequencing Center for Infectious Disease"/>
            <person name="Wu L."/>
            <person name="Ma J."/>
        </authorList>
    </citation>
    <scope>NUCLEOTIDE SEQUENCE [LARGE SCALE GENOMIC DNA]</scope>
    <source>
        <strain evidence="8">JCM 17810</strain>
    </source>
</reference>
<feature type="transmembrane region" description="Helical" evidence="2">
    <location>
        <begin position="978"/>
        <end position="997"/>
    </location>
</feature>
<dbReference type="InterPro" id="IPR054215">
    <property type="entry name" value="DUF6923"/>
</dbReference>
<sequence>MSRRESGTIRPAGAGQAIRRRIAAAASLSLVSGLLSAGIAATVAAPAAAAPGDPFDPTEARVFVAQDTPTQLKIAVQGEDGNITFQNEGPVADITYNAIAYNPADNYIYAVSGGEVIRVGQDGDVQTTEWAVPPSVIGAFGADGLYYTVAGTAPGGDAYRLTSIDVSDETSDPNTIEITQPTASPDMTYLEGYFWSVGTTAGTADATVTRLDPTTGVVESFPAPGLLPVADATAGAQWTYGNGNIGISDNTTGNVSQIQVTNPASDAPTFTRISTIPGPGSSNNDGTSSLGVPADLALTKTVEPGTAGPGSEVTYTLTVVNNGQGNSSGHIIADDLPEGLENVSSDDPAVQINDDGTITVAGGRLEANQSATYTYTGTLTESTSDVVNTATVTGNEEDPTSENNTSSSTLSPRDLTVEKVSDATEDTGPGDTVGYTVTVSNDGTGDYTVDEPAVVADDLTGVLDDATFNDDVAVDPDTGSVDLADGVLTWSGPLASGDSIEITYSVTVDRSGDHQLVNSAGAVCEAPVTCDPAVSVTTPLPHVVSSKVADPADGEALAAGDVVEYTLRWENEGLAAGPVDSTDDLSGVLDDAELTTGPEVVMDDATAEPVTATLTDENLLRVVGELGAGQGVTVTYQATVRPDGERGDNELGNVLAQDQPVYECDDAGDCGPVPPSTTQHPIGELTDWKSVDPVSGGTVQPGTEVTYTLHFTNTGQAPVEVARDDVLTGVLDDATVVEEPAASDEALSVSEIVDGRIAVTGTLEPEQEATVSYTVAVNPDGERGDDQLGNFLVDAGAEPPTECVPGDEADCTISYVSNLTVDKSADPESGEEVEEGQEVTYSVTFANTSTNAAAADAVVDYTDHLVDVLDDATLSEGPSVEGTGIDAAVEDDTIVITGGIASGETATVTYTVTVNDYDDQGNHSLGNVVAVTGEDPVCVEGSATCTQHPAAEPPATPGDDGADDDGPISELPDTGADVWATGLAAIMLIGAGVALTARRNRTREG</sequence>
<evidence type="ECO:0000256" key="1">
    <source>
        <dbReference type="SAM" id="MobiDB-lite"/>
    </source>
</evidence>
<feature type="region of interest" description="Disordered" evidence="1">
    <location>
        <begin position="268"/>
        <end position="292"/>
    </location>
</feature>
<feature type="domain" description="DUF7927" evidence="6">
    <location>
        <begin position="685"/>
        <end position="813"/>
    </location>
</feature>
<evidence type="ECO:0008006" key="9">
    <source>
        <dbReference type="Google" id="ProtNLM"/>
    </source>
</evidence>
<feature type="compositionally biased region" description="Low complexity" evidence="1">
    <location>
        <begin position="401"/>
        <end position="411"/>
    </location>
</feature>
<evidence type="ECO:0000256" key="2">
    <source>
        <dbReference type="SAM" id="Phobius"/>
    </source>
</evidence>
<organism evidence="7 8">
    <name type="scientific">Georgenia halophila</name>
    <dbReference type="NCBI Taxonomy" id="620889"/>
    <lineage>
        <taxon>Bacteria</taxon>
        <taxon>Bacillati</taxon>
        <taxon>Actinomycetota</taxon>
        <taxon>Actinomycetes</taxon>
        <taxon>Micrococcales</taxon>
        <taxon>Bogoriellaceae</taxon>
        <taxon>Georgenia</taxon>
    </lineage>
</organism>
<feature type="signal peptide" evidence="3">
    <location>
        <begin position="1"/>
        <end position="37"/>
    </location>
</feature>
<keyword evidence="8" id="KW-1185">Reference proteome</keyword>
<dbReference type="InterPro" id="IPR057687">
    <property type="entry name" value="DUF7927"/>
</dbReference>
<evidence type="ECO:0000313" key="8">
    <source>
        <dbReference type="Proteomes" id="UP001500622"/>
    </source>
</evidence>
<feature type="region of interest" description="Disordered" evidence="1">
    <location>
        <begin position="946"/>
        <end position="974"/>
    </location>
</feature>
<dbReference type="NCBIfam" id="TIGR01451">
    <property type="entry name" value="B_ant_repeat"/>
    <property type="match status" value="1"/>
</dbReference>
<evidence type="ECO:0000256" key="3">
    <source>
        <dbReference type="SAM" id="SignalP"/>
    </source>
</evidence>
<dbReference type="InterPro" id="IPR001434">
    <property type="entry name" value="OmcB-like_DUF11"/>
</dbReference>
<keyword evidence="3" id="KW-0732">Signal</keyword>
<comment type="caution">
    <text evidence="7">The sequence shown here is derived from an EMBL/GenBank/DDBJ whole genome shotgun (WGS) entry which is preliminary data.</text>
</comment>
<feature type="chain" id="PRO_5046218102" description="DUF11 domain-containing protein" evidence="3">
    <location>
        <begin position="38"/>
        <end position="1005"/>
    </location>
</feature>
<proteinExistence type="predicted"/>
<evidence type="ECO:0000313" key="7">
    <source>
        <dbReference type="EMBL" id="GAA4416092.1"/>
    </source>
</evidence>
<dbReference type="SUPFAM" id="SSF50965">
    <property type="entry name" value="Galactose oxidase, central domain"/>
    <property type="match status" value="1"/>
</dbReference>
<gene>
    <name evidence="7" type="ORF">GCM10023169_03050</name>
</gene>
<dbReference type="InterPro" id="IPR047589">
    <property type="entry name" value="DUF11_rpt"/>
</dbReference>
<protein>
    <recommendedName>
        <fullName evidence="9">DUF11 domain-containing protein</fullName>
    </recommendedName>
</protein>
<feature type="domain" description="DUF6923" evidence="5">
    <location>
        <begin position="63"/>
        <end position="290"/>
    </location>
</feature>
<keyword evidence="2" id="KW-0812">Transmembrane</keyword>
<dbReference type="PANTHER" id="PTHR34819:SF3">
    <property type="entry name" value="CELL SURFACE PROTEIN"/>
    <property type="match status" value="1"/>
</dbReference>
<keyword evidence="2" id="KW-0472">Membrane</keyword>
<evidence type="ECO:0000259" key="4">
    <source>
        <dbReference type="Pfam" id="PF01345"/>
    </source>
</evidence>
<dbReference type="InterPro" id="IPR011043">
    <property type="entry name" value="Gal_Oxase/kelch_b-propeller"/>
</dbReference>
<dbReference type="Pfam" id="PF25549">
    <property type="entry name" value="DUF7927"/>
    <property type="match status" value="4"/>
</dbReference>
<dbReference type="InterPro" id="IPR051172">
    <property type="entry name" value="Chlamydia_OmcB"/>
</dbReference>
<evidence type="ECO:0000259" key="6">
    <source>
        <dbReference type="Pfam" id="PF25549"/>
    </source>
</evidence>